<sequence>MILTELVLQNFGPYQGQHTIDLTSPNNNQPIILFGGMNGGGKTTLMDAIRLALYGQRALCSTRGKLSYSDFLKECVNRQTDDEPTTIELTFQQTLNNAPQPTQFRIHRTWNRQPKNGRDTLNILKDGSPDAALTNAWDERIEDLLPLGISNLFLFDGEQVKELAEQDELPPIVVTAMRSLLGLELPDRLSTDLDVLIARKRKASAKRQDLKKLEEIEHRLESLTQEKRTAKQKLAAIQPRLEAAQNKLNQAEEAFLTQGGKIAAEQTNLETKVQRLQEEVESDRQALRDLAAGILPLAMIQPLLQQAQFQAQQEVQHQQQEAARDQIQTHDQRLLDFLPALKLKASQLKQIQAFLAAEQQALTQTQIDAWLGASANHVHQLASLLEHGLPSQYFSDLTPLTSSLKLRLPYDSEAARSAGRGELNSPLLAGEGQGERSTEKSWLPNPIQQAQERIQHLQDSQTEIDATERYLATAAAPEVYEKLKHQFQKAQTEVIHLSTDHEQAHRELEEIKKAIARVKQELVDYSTVAIEQQTTEHTLKAAAKAQETLKEFKKRLKLRKLNQLETLVTECFLYLLHKSNLVHRIQIDTETFCLSLFDYEGQPVPKHRLSAGEKQLLAISLLWGLARASGRQLPVAIDTPLGRLDSTHRNNLVDRYFPQASHQVILLSTDTEIREEEVKRLRDNNAIAHEYLLQYDADKHHTQVKLGYFW</sequence>
<comment type="caution">
    <text evidence="7">The sequence shown here is derived from an EMBL/GenBank/DDBJ whole genome shotgun (WGS) entry which is preliminary data.</text>
</comment>
<evidence type="ECO:0000256" key="5">
    <source>
        <dbReference type="SAM" id="MobiDB-lite"/>
    </source>
</evidence>
<evidence type="ECO:0000256" key="3">
    <source>
        <dbReference type="ARBA" id="ARBA00013368"/>
    </source>
</evidence>
<dbReference type="Pfam" id="PF13476">
    <property type="entry name" value="AAA_23"/>
    <property type="match status" value="1"/>
</dbReference>
<dbReference type="EMBL" id="JAHHIF010000053">
    <property type="protein sequence ID" value="MBW4547993.1"/>
    <property type="molecule type" value="Genomic_DNA"/>
</dbReference>
<dbReference type="AlphaFoldDB" id="A0A951UBZ9"/>
<keyword evidence="4" id="KW-0175">Coiled coil</keyword>
<evidence type="ECO:0000259" key="6">
    <source>
        <dbReference type="Pfam" id="PF13476"/>
    </source>
</evidence>
<dbReference type="PANTHER" id="PTHR32114">
    <property type="entry name" value="ABC TRANSPORTER ABCH.3"/>
    <property type="match status" value="1"/>
</dbReference>
<gene>
    <name evidence="7" type="primary">dndD</name>
    <name evidence="7" type="ORF">KME25_26670</name>
</gene>
<evidence type="ECO:0000313" key="7">
    <source>
        <dbReference type="EMBL" id="MBW4547993.1"/>
    </source>
</evidence>
<feature type="region of interest" description="Disordered" evidence="5">
    <location>
        <begin position="415"/>
        <end position="441"/>
    </location>
</feature>
<comment type="similarity">
    <text evidence="1">Belongs to the SMC family. SbcC subfamily.</text>
</comment>
<evidence type="ECO:0000256" key="1">
    <source>
        <dbReference type="ARBA" id="ARBA00006930"/>
    </source>
</evidence>
<proteinExistence type="inferred from homology"/>
<dbReference type="GO" id="GO:0006302">
    <property type="term" value="P:double-strand break repair"/>
    <property type="evidence" value="ECO:0007669"/>
    <property type="project" value="InterPro"/>
</dbReference>
<feature type="coiled-coil region" evidence="4">
    <location>
        <begin position="501"/>
        <end position="528"/>
    </location>
</feature>
<dbReference type="Proteomes" id="UP000753908">
    <property type="component" value="Unassembled WGS sequence"/>
</dbReference>
<dbReference type="Gene3D" id="3.40.50.300">
    <property type="entry name" value="P-loop containing nucleotide triphosphate hydrolases"/>
    <property type="match status" value="2"/>
</dbReference>
<dbReference type="GO" id="GO:0016887">
    <property type="term" value="F:ATP hydrolysis activity"/>
    <property type="evidence" value="ECO:0007669"/>
    <property type="project" value="InterPro"/>
</dbReference>
<feature type="coiled-coil region" evidence="4">
    <location>
        <begin position="193"/>
        <end position="293"/>
    </location>
</feature>
<name>A0A951UBZ9_9CYAN</name>
<organism evidence="7 8">
    <name type="scientific">Symplocastrum torsivum CPER-KK1</name>
    <dbReference type="NCBI Taxonomy" id="450513"/>
    <lineage>
        <taxon>Bacteria</taxon>
        <taxon>Bacillati</taxon>
        <taxon>Cyanobacteriota</taxon>
        <taxon>Cyanophyceae</taxon>
        <taxon>Oscillatoriophycideae</taxon>
        <taxon>Oscillatoriales</taxon>
        <taxon>Microcoleaceae</taxon>
        <taxon>Symplocastrum</taxon>
    </lineage>
</organism>
<dbReference type="PANTHER" id="PTHR32114:SF2">
    <property type="entry name" value="ABC TRANSPORTER ABCH.3"/>
    <property type="match status" value="1"/>
</dbReference>
<dbReference type="InterPro" id="IPR027417">
    <property type="entry name" value="P-loop_NTPase"/>
</dbReference>
<protein>
    <recommendedName>
        <fullName evidence="3">Nuclease SbcCD subunit C</fullName>
    </recommendedName>
</protein>
<reference evidence="7" key="1">
    <citation type="submission" date="2021-05" db="EMBL/GenBank/DDBJ databases">
        <authorList>
            <person name="Pietrasiak N."/>
            <person name="Ward R."/>
            <person name="Stajich J.E."/>
            <person name="Kurbessoian T."/>
        </authorList>
    </citation>
    <scope>NUCLEOTIDE SEQUENCE</scope>
    <source>
        <strain evidence="7">CPER-KK1</strain>
    </source>
</reference>
<comment type="subunit">
    <text evidence="2">Heterodimer of SbcC and SbcD.</text>
</comment>
<reference evidence="7" key="2">
    <citation type="journal article" date="2022" name="Microbiol. Resour. Announc.">
        <title>Metagenome Sequencing to Explore Phylogenomics of Terrestrial Cyanobacteria.</title>
        <authorList>
            <person name="Ward R.D."/>
            <person name="Stajich J.E."/>
            <person name="Johansen J.R."/>
            <person name="Huntemann M."/>
            <person name="Clum A."/>
            <person name="Foster B."/>
            <person name="Foster B."/>
            <person name="Roux S."/>
            <person name="Palaniappan K."/>
            <person name="Varghese N."/>
            <person name="Mukherjee S."/>
            <person name="Reddy T.B.K."/>
            <person name="Daum C."/>
            <person name="Copeland A."/>
            <person name="Chen I.A."/>
            <person name="Ivanova N.N."/>
            <person name="Kyrpides N.C."/>
            <person name="Shapiro N."/>
            <person name="Eloe-Fadrosh E.A."/>
            <person name="Pietrasiak N."/>
        </authorList>
    </citation>
    <scope>NUCLEOTIDE SEQUENCE</scope>
    <source>
        <strain evidence="7">CPER-KK1</strain>
    </source>
</reference>
<evidence type="ECO:0000256" key="4">
    <source>
        <dbReference type="SAM" id="Coils"/>
    </source>
</evidence>
<evidence type="ECO:0000313" key="8">
    <source>
        <dbReference type="Proteomes" id="UP000753908"/>
    </source>
</evidence>
<dbReference type="InterPro" id="IPR017599">
    <property type="entry name" value="DNA_S_DndD"/>
</dbReference>
<dbReference type="SUPFAM" id="SSF52540">
    <property type="entry name" value="P-loop containing nucleoside triphosphate hydrolases"/>
    <property type="match status" value="1"/>
</dbReference>
<evidence type="ECO:0000256" key="2">
    <source>
        <dbReference type="ARBA" id="ARBA00011322"/>
    </source>
</evidence>
<dbReference type="InterPro" id="IPR038729">
    <property type="entry name" value="Rad50/SbcC_AAA"/>
</dbReference>
<dbReference type="NCBIfam" id="TIGR03185">
    <property type="entry name" value="DNA_S_dndD"/>
    <property type="match status" value="2"/>
</dbReference>
<accession>A0A951UBZ9</accession>
<feature type="domain" description="Rad50/SbcC-type AAA" evidence="6">
    <location>
        <begin position="6"/>
        <end position="252"/>
    </location>
</feature>